<accession>N6W4V5</accession>
<organism evidence="2 3">
    <name type="scientific">Schaalia cardiffensis F0333</name>
    <dbReference type="NCBI Taxonomy" id="888050"/>
    <lineage>
        <taxon>Bacteria</taxon>
        <taxon>Bacillati</taxon>
        <taxon>Actinomycetota</taxon>
        <taxon>Actinomycetes</taxon>
        <taxon>Actinomycetales</taxon>
        <taxon>Actinomycetaceae</taxon>
        <taxon>Schaalia</taxon>
    </lineage>
</organism>
<proteinExistence type="predicted"/>
<gene>
    <name evidence="2" type="ORF">HMPREF9004_1475</name>
</gene>
<dbReference type="HOGENOM" id="CLU_1486020_0_0_11"/>
<dbReference type="AlphaFoldDB" id="N6W4V5"/>
<feature type="compositionally biased region" description="Basic and acidic residues" evidence="1">
    <location>
        <begin position="51"/>
        <end position="75"/>
    </location>
</feature>
<evidence type="ECO:0000256" key="1">
    <source>
        <dbReference type="SAM" id="MobiDB-lite"/>
    </source>
</evidence>
<reference evidence="2 3" key="1">
    <citation type="submission" date="2013-03" db="EMBL/GenBank/DDBJ databases">
        <title>Reference genome for the Human Microbiome Project.</title>
        <authorList>
            <person name="Aqrawi P."/>
            <person name="Ayvaz T."/>
            <person name="Bess C."/>
            <person name="Blankenburg K."/>
            <person name="Coyle M."/>
            <person name="Deng J."/>
            <person name="Forbes L."/>
            <person name="Fowler G."/>
            <person name="Francisco L."/>
            <person name="Fu Q."/>
            <person name="Gibbs R."/>
            <person name="Gross S."/>
            <person name="Gubbala S."/>
            <person name="Hale W."/>
            <person name="Hemphill L."/>
            <person name="Highlander S."/>
            <person name="Hirani K."/>
            <person name="Jackson L."/>
            <person name="Jakkamsetti A."/>
            <person name="Javaid M."/>
            <person name="Jayaseelan J.C."/>
            <person name="Jiang H."/>
            <person name="Joshi V."/>
            <person name="Korchina V."/>
            <person name="Kovar C."/>
            <person name="Lara F."/>
            <person name="Lee S."/>
            <person name="Liu Y."/>
            <person name="Mata R."/>
            <person name="Mathew T."/>
            <person name="Munidasa M."/>
            <person name="Muzny D."/>
            <person name="Nazareth L."/>
            <person name="Ngo R."/>
            <person name="Nguyen L."/>
            <person name="Nguyen N."/>
            <person name="Okwuonu G."/>
            <person name="Ongeri F."/>
            <person name="Palculict T."/>
            <person name="Patil S."/>
            <person name="Petrosino J."/>
            <person name="Pham C."/>
            <person name="Pham P."/>
            <person name="Pu L.-L."/>
            <person name="Qin X."/>
            <person name="Qu J."/>
            <person name="Reid J."/>
            <person name="Ross M."/>
            <person name="Ruth R."/>
            <person name="Saada N."/>
            <person name="San Lucas F."/>
            <person name="Santibanez J."/>
            <person name="Shang Y."/>
            <person name="Simmons D."/>
            <person name="Song X.-Z."/>
            <person name="Tang L.-Y."/>
            <person name="Thornton R."/>
            <person name="Warren J."/>
            <person name="Weissenberger G."/>
            <person name="Wilczek-Boney K."/>
            <person name="Worley K."/>
            <person name="Youmans B."/>
            <person name="Zhang J."/>
            <person name="Zhang L."/>
            <person name="Zhao Z."/>
            <person name="Zhou C."/>
            <person name="Zhu D."/>
            <person name="Zhu Y."/>
        </authorList>
    </citation>
    <scope>NUCLEOTIDE SEQUENCE [LARGE SCALE GENOMIC DNA]</scope>
    <source>
        <strain evidence="2 3">F0333</strain>
    </source>
</reference>
<dbReference type="STRING" id="888050.HMPREF9004_1475"/>
<comment type="caution">
    <text evidence="2">The sequence shown here is derived from an EMBL/GenBank/DDBJ whole genome shotgun (WGS) entry which is preliminary data.</text>
</comment>
<sequence length="181" mass="20381">MRTLDAKGVPHDVQRGSWAVKEWAMKMKRPDYVVKRRSMPETRLPANAKAPSHDAKLVSYELKRRSGREARPPEKKRGHRREKMLLLGVKRVSHGVKEAESCVKGASQRATLPSDNESSPSENANAMSAQRRKAPESENPVPPEKNPVPRGGKRWPPGEKSPSQEFDEKWGPARGEFLDET</sequence>
<keyword evidence="3" id="KW-1185">Reference proteome</keyword>
<evidence type="ECO:0000313" key="3">
    <source>
        <dbReference type="Proteomes" id="UP000013015"/>
    </source>
</evidence>
<dbReference type="EMBL" id="AQHZ01000024">
    <property type="protein sequence ID" value="ENO17565.1"/>
    <property type="molecule type" value="Genomic_DNA"/>
</dbReference>
<name>N6W4V5_9ACTO</name>
<evidence type="ECO:0000313" key="2">
    <source>
        <dbReference type="EMBL" id="ENO17565.1"/>
    </source>
</evidence>
<dbReference type="Proteomes" id="UP000013015">
    <property type="component" value="Unassembled WGS sequence"/>
</dbReference>
<feature type="compositionally biased region" description="Polar residues" evidence="1">
    <location>
        <begin position="108"/>
        <end position="128"/>
    </location>
</feature>
<protein>
    <submittedName>
        <fullName evidence="2">Uncharacterized protein</fullName>
    </submittedName>
</protein>
<feature type="region of interest" description="Disordered" evidence="1">
    <location>
        <begin position="43"/>
        <end position="181"/>
    </location>
</feature>